<feature type="transmembrane region" description="Helical" evidence="1">
    <location>
        <begin position="12"/>
        <end position="35"/>
    </location>
</feature>
<dbReference type="EMBL" id="DVHC01000037">
    <property type="protein sequence ID" value="HIR59113.1"/>
    <property type="molecule type" value="Genomic_DNA"/>
</dbReference>
<keyword evidence="1" id="KW-1133">Transmembrane helix</keyword>
<proteinExistence type="predicted"/>
<dbReference type="AlphaFoldDB" id="A0A9D1DUC1"/>
<keyword evidence="1" id="KW-0472">Membrane</keyword>
<organism evidence="2 3">
    <name type="scientific">Candidatus Onthousia excrementipullorum</name>
    <dbReference type="NCBI Taxonomy" id="2840884"/>
    <lineage>
        <taxon>Bacteria</taxon>
        <taxon>Bacillati</taxon>
        <taxon>Bacillota</taxon>
        <taxon>Bacilli</taxon>
        <taxon>Candidatus Onthousia</taxon>
    </lineage>
</organism>
<reference evidence="2" key="1">
    <citation type="submission" date="2020-10" db="EMBL/GenBank/DDBJ databases">
        <authorList>
            <person name="Gilroy R."/>
        </authorList>
    </citation>
    <scope>NUCLEOTIDE SEQUENCE</scope>
    <source>
        <strain evidence="2">CHK184-20233</strain>
    </source>
</reference>
<protein>
    <submittedName>
        <fullName evidence="2">Uncharacterized protein</fullName>
    </submittedName>
</protein>
<sequence>MKKILLETSFSKIYMIVMIIITLLILGGYFSYAMFTVTKEKENAISIVTGNLTYKLEVDGEEGNILTVPSNTVKDFTITLSNPNNRVARFNFYYVGALSSNTKVGYIVEDRTNTLPDEKGINLEKEGTVGSSNTYTIRVINNSGKSVTINLRVSVGLDYNDLSLPENGHLFEEIKAIGEVGTVVLSNISKDNTYDDGVDTFTTGQYPNNYVWYSGKLWRAVSVNNEEKTVKLVTQWNISAIPYNPSNQTNFDGSYMEEWLNDTTVDGFLGNLRDYENFIVTDVVWDTAIDSSGLGSFERPDGTIVTDPVGLLNMYEYQTSYRGTNYGNGYLNNELQWWLITPDTSTKVWQVNSRGAGANSGSATSWEPTGTAGIRPSIVLKSSIKIVDGDGSEDNPYRLEGDNDNNLEGVKLNTRYSGEYIRFGNDGNNLYRIVSHETEGLTKITSDEPLRENGIFKTSAFSSVVNDIYYSANNAIGTFLNGEYLTNYIDSSYSNTIENSTTWYLGNVDGGESYKLAKYTDINMADYTTSTETKVGLLRMGELMSGQFNYYYNGVRYWLLTSYNNEYVRTIFYAGNGADNSVTDSYGIKPSLNLKSNVIITGGDGTKENPFTLVLQ</sequence>
<comment type="caution">
    <text evidence="2">The sequence shown here is derived from an EMBL/GenBank/DDBJ whole genome shotgun (WGS) entry which is preliminary data.</text>
</comment>
<evidence type="ECO:0000313" key="3">
    <source>
        <dbReference type="Proteomes" id="UP000824232"/>
    </source>
</evidence>
<dbReference type="Proteomes" id="UP000824232">
    <property type="component" value="Unassembled WGS sequence"/>
</dbReference>
<accession>A0A9D1DUC1</accession>
<evidence type="ECO:0000313" key="2">
    <source>
        <dbReference type="EMBL" id="HIR59113.1"/>
    </source>
</evidence>
<reference evidence="2" key="2">
    <citation type="journal article" date="2021" name="PeerJ">
        <title>Extensive microbial diversity within the chicken gut microbiome revealed by metagenomics and culture.</title>
        <authorList>
            <person name="Gilroy R."/>
            <person name="Ravi A."/>
            <person name="Getino M."/>
            <person name="Pursley I."/>
            <person name="Horton D.L."/>
            <person name="Alikhan N.F."/>
            <person name="Baker D."/>
            <person name="Gharbi K."/>
            <person name="Hall N."/>
            <person name="Watson M."/>
            <person name="Adriaenssens E.M."/>
            <person name="Foster-Nyarko E."/>
            <person name="Jarju S."/>
            <person name="Secka A."/>
            <person name="Antonio M."/>
            <person name="Oren A."/>
            <person name="Chaudhuri R.R."/>
            <person name="La Ragione R."/>
            <person name="Hildebrand F."/>
            <person name="Pallen M.J."/>
        </authorList>
    </citation>
    <scope>NUCLEOTIDE SEQUENCE</scope>
    <source>
        <strain evidence="2">CHK184-20233</strain>
    </source>
</reference>
<keyword evidence="1" id="KW-0812">Transmembrane</keyword>
<name>A0A9D1DUC1_9FIRM</name>
<evidence type="ECO:0000256" key="1">
    <source>
        <dbReference type="SAM" id="Phobius"/>
    </source>
</evidence>
<gene>
    <name evidence="2" type="ORF">IAB38_03600</name>
</gene>